<feature type="compositionally biased region" description="Polar residues" evidence="1">
    <location>
        <begin position="48"/>
        <end position="66"/>
    </location>
</feature>
<feature type="region of interest" description="Disordered" evidence="1">
    <location>
        <begin position="1"/>
        <end position="82"/>
    </location>
</feature>
<dbReference type="RefSeq" id="WP_380509620.1">
    <property type="nucleotide sequence ID" value="NZ_JBHEZX010000006.1"/>
</dbReference>
<sequence>MATSQTVSPPAISGLSSSSPVSASSRRTPSSMAAATTKLPSGGEATASALTGQPPSQQHSIRPVNTSHRRIPWTSHDDSSTT</sequence>
<evidence type="ECO:0000313" key="2">
    <source>
        <dbReference type="EMBL" id="MFC1410954.1"/>
    </source>
</evidence>
<accession>A0ABV6VB57</accession>
<dbReference type="Proteomes" id="UP001592582">
    <property type="component" value="Unassembled WGS sequence"/>
</dbReference>
<evidence type="ECO:0000256" key="1">
    <source>
        <dbReference type="SAM" id="MobiDB-lite"/>
    </source>
</evidence>
<reference evidence="2 3" key="1">
    <citation type="submission" date="2024-09" db="EMBL/GenBank/DDBJ databases">
        <authorList>
            <person name="Lee S.D."/>
        </authorList>
    </citation>
    <scope>NUCLEOTIDE SEQUENCE [LARGE SCALE GENOMIC DNA]</scope>
    <source>
        <strain evidence="2 3">N1-1</strain>
    </source>
</reference>
<name>A0ABV6VB57_9ACTN</name>
<organism evidence="2 3">
    <name type="scientific">Streptacidiphilus alkalitolerans</name>
    <dbReference type="NCBI Taxonomy" id="3342712"/>
    <lineage>
        <taxon>Bacteria</taxon>
        <taxon>Bacillati</taxon>
        <taxon>Actinomycetota</taxon>
        <taxon>Actinomycetes</taxon>
        <taxon>Kitasatosporales</taxon>
        <taxon>Streptomycetaceae</taxon>
        <taxon>Streptacidiphilus</taxon>
    </lineage>
</organism>
<dbReference type="EMBL" id="JBHEZX010000006">
    <property type="protein sequence ID" value="MFC1410954.1"/>
    <property type="molecule type" value="Genomic_DNA"/>
</dbReference>
<protein>
    <submittedName>
        <fullName evidence="2">Uncharacterized protein</fullName>
    </submittedName>
</protein>
<gene>
    <name evidence="2" type="ORF">ACEZDG_16965</name>
</gene>
<evidence type="ECO:0000313" key="3">
    <source>
        <dbReference type="Proteomes" id="UP001592582"/>
    </source>
</evidence>
<comment type="caution">
    <text evidence="2">The sequence shown here is derived from an EMBL/GenBank/DDBJ whole genome shotgun (WGS) entry which is preliminary data.</text>
</comment>
<feature type="compositionally biased region" description="Low complexity" evidence="1">
    <location>
        <begin position="8"/>
        <end position="35"/>
    </location>
</feature>
<proteinExistence type="predicted"/>
<keyword evidence="3" id="KW-1185">Reference proteome</keyword>